<protein>
    <recommendedName>
        <fullName evidence="4">Transmembrane protein</fullName>
    </recommendedName>
</protein>
<dbReference type="AlphaFoldDB" id="A0A6C0HYY6"/>
<feature type="transmembrane region" description="Helical" evidence="2">
    <location>
        <begin position="154"/>
        <end position="181"/>
    </location>
</feature>
<accession>A0A6C0HYY6</accession>
<keyword evidence="2" id="KW-0472">Membrane</keyword>
<evidence type="ECO:0000313" key="3">
    <source>
        <dbReference type="EMBL" id="QHT85063.1"/>
    </source>
</evidence>
<evidence type="ECO:0000256" key="2">
    <source>
        <dbReference type="SAM" id="Phobius"/>
    </source>
</evidence>
<reference evidence="3" key="1">
    <citation type="journal article" date="2020" name="Nature">
        <title>Giant virus diversity and host interactions through global metagenomics.</title>
        <authorList>
            <person name="Schulz F."/>
            <person name="Roux S."/>
            <person name="Paez-Espino D."/>
            <person name="Jungbluth S."/>
            <person name="Walsh D.A."/>
            <person name="Denef V.J."/>
            <person name="McMahon K.D."/>
            <person name="Konstantinidis K.T."/>
            <person name="Eloe-Fadrosh E.A."/>
            <person name="Kyrpides N.C."/>
            <person name="Woyke T."/>
        </authorList>
    </citation>
    <scope>NUCLEOTIDE SEQUENCE</scope>
    <source>
        <strain evidence="3">GVMAG-M-3300023184-178</strain>
    </source>
</reference>
<dbReference type="EMBL" id="MN740031">
    <property type="protein sequence ID" value="QHT85063.1"/>
    <property type="molecule type" value="Genomic_DNA"/>
</dbReference>
<feature type="region of interest" description="Disordered" evidence="1">
    <location>
        <begin position="1"/>
        <end position="39"/>
    </location>
</feature>
<feature type="transmembrane region" description="Helical" evidence="2">
    <location>
        <begin position="78"/>
        <end position="99"/>
    </location>
</feature>
<feature type="transmembrane region" description="Helical" evidence="2">
    <location>
        <begin position="193"/>
        <end position="212"/>
    </location>
</feature>
<keyword evidence="2" id="KW-1133">Transmembrane helix</keyword>
<feature type="compositionally biased region" description="Polar residues" evidence="1">
    <location>
        <begin position="1"/>
        <end position="17"/>
    </location>
</feature>
<proteinExistence type="predicted"/>
<name>A0A6C0HYY6_9ZZZZ</name>
<keyword evidence="2" id="KW-0812">Transmembrane</keyword>
<evidence type="ECO:0008006" key="4">
    <source>
        <dbReference type="Google" id="ProtNLM"/>
    </source>
</evidence>
<evidence type="ECO:0000256" key="1">
    <source>
        <dbReference type="SAM" id="MobiDB-lite"/>
    </source>
</evidence>
<feature type="transmembrane region" description="Helical" evidence="2">
    <location>
        <begin position="119"/>
        <end position="142"/>
    </location>
</feature>
<feature type="compositionally biased region" description="Basic and acidic residues" evidence="1">
    <location>
        <begin position="18"/>
        <end position="39"/>
    </location>
</feature>
<sequence>MTTLYDNNDIETGSAKQETAKQETAKQETAKQETAKQETAKQLPIAVPIDYTDIRSILVKPQVRPEDNTKLQKIMIRYCQWCVIIFCFPIIFTDLYFGFNSDPVCINQTFSQIKITMADYLKVCGFYNLFMLCITLLAFNLITQIDETGVEFGILNAIGTISKCMLTAWNIVGAVMYWAYFDKNLCNDNTNNYINITLVIKLIYVFLAWCIGQQNKKTEN</sequence>
<organism evidence="3">
    <name type="scientific">viral metagenome</name>
    <dbReference type="NCBI Taxonomy" id="1070528"/>
    <lineage>
        <taxon>unclassified sequences</taxon>
        <taxon>metagenomes</taxon>
        <taxon>organismal metagenomes</taxon>
    </lineage>
</organism>